<dbReference type="SMART" id="SM00448">
    <property type="entry name" value="REC"/>
    <property type="match status" value="1"/>
</dbReference>
<accession>A0A937K242</accession>
<evidence type="ECO:0000256" key="2">
    <source>
        <dbReference type="ARBA" id="ARBA00022553"/>
    </source>
</evidence>
<protein>
    <recommendedName>
        <fullName evidence="1">Stage 0 sporulation protein A homolog</fullName>
    </recommendedName>
</protein>
<dbReference type="EMBL" id="JAESWA010000004">
    <property type="protein sequence ID" value="MBL4930312.1"/>
    <property type="molecule type" value="Genomic_DNA"/>
</dbReference>
<dbReference type="AlphaFoldDB" id="A0A937K242"/>
<dbReference type="InterPro" id="IPR000160">
    <property type="entry name" value="GGDEF_dom"/>
</dbReference>
<reference evidence="7" key="1">
    <citation type="submission" date="2021-01" db="EMBL/GenBank/DDBJ databases">
        <title>Genome public.</title>
        <authorList>
            <person name="Liu C."/>
            <person name="Sun Q."/>
        </authorList>
    </citation>
    <scope>NUCLEOTIDE SEQUENCE</scope>
    <source>
        <strain evidence="7">YIM B02565</strain>
    </source>
</reference>
<dbReference type="PROSITE" id="PS50110">
    <property type="entry name" value="RESPONSE_REGULATORY"/>
    <property type="match status" value="1"/>
</dbReference>
<dbReference type="CDD" id="cd01949">
    <property type="entry name" value="GGDEF"/>
    <property type="match status" value="1"/>
</dbReference>
<evidence type="ECO:0000259" key="5">
    <source>
        <dbReference type="PROSITE" id="PS50110"/>
    </source>
</evidence>
<gene>
    <name evidence="7" type="ORF">JK634_00610</name>
</gene>
<dbReference type="InterPro" id="IPR050595">
    <property type="entry name" value="Bact_response_regulator"/>
</dbReference>
<dbReference type="SUPFAM" id="SSF52172">
    <property type="entry name" value="CheY-like"/>
    <property type="match status" value="2"/>
</dbReference>
<dbReference type="GO" id="GO:0000160">
    <property type="term" value="P:phosphorelay signal transduction system"/>
    <property type="evidence" value="ECO:0007669"/>
    <property type="project" value="InterPro"/>
</dbReference>
<dbReference type="Pfam" id="PF00990">
    <property type="entry name" value="GGDEF"/>
    <property type="match status" value="1"/>
</dbReference>
<dbReference type="InterPro" id="IPR011006">
    <property type="entry name" value="CheY-like_superfamily"/>
</dbReference>
<organism evidence="7 8">
    <name type="scientific">Clostridium paridis</name>
    <dbReference type="NCBI Taxonomy" id="2803863"/>
    <lineage>
        <taxon>Bacteria</taxon>
        <taxon>Bacillati</taxon>
        <taxon>Bacillota</taxon>
        <taxon>Clostridia</taxon>
        <taxon>Eubacteriales</taxon>
        <taxon>Clostridiaceae</taxon>
        <taxon>Clostridium</taxon>
    </lineage>
</organism>
<evidence type="ECO:0000256" key="4">
    <source>
        <dbReference type="PROSITE-ProRule" id="PRU00169"/>
    </source>
</evidence>
<dbReference type="PANTHER" id="PTHR44591:SF3">
    <property type="entry name" value="RESPONSE REGULATORY DOMAIN-CONTAINING PROTEIN"/>
    <property type="match status" value="1"/>
</dbReference>
<comment type="caution">
    <text evidence="7">The sequence shown here is derived from an EMBL/GenBank/DDBJ whole genome shotgun (WGS) entry which is preliminary data.</text>
</comment>
<keyword evidence="8" id="KW-1185">Reference proteome</keyword>
<comment type="caution">
    <text evidence="4">Lacks conserved residue(s) required for the propagation of feature annotation.</text>
</comment>
<sequence length="422" mass="48825">MLVNVNEAKGSILFFTHNEKKLPNWVVECNTYGFGVLIESIKDFMEEKEDVFLDLLEESISLIIIEDDLERISFELYKNLRKEDKFKKMPILFLGEFYNEVKLEAMEMGAIDYLKETINSKELVLKLKNIISIYNEYVNSLIYDSLTGTYTATYGEKLLKKEIDISKKDKSKLSILIVDIDDLSAINKNIGKLAGNEVIRKITSILKDKLELRDFIFRVAGGKFLMVFPNKTSLYVLKLGEEIANEISKLSNEFKVEISITGNVREFQEEEDILKIALIELLKFKRKERGKVYLSDKNIEINSKSILIINEDKEFLKIIKKRYKNKDFKVYTANEVETLSKILSLYLIDIVITEFILPGMTGVEIIREVKKANKDTKIIVFTLQKSETLIERAFNEGADDFLSRPASPIELDARINKLLQKR</sequence>
<dbReference type="Proteomes" id="UP000623681">
    <property type="component" value="Unassembled WGS sequence"/>
</dbReference>
<feature type="domain" description="GGDEF" evidence="6">
    <location>
        <begin position="171"/>
        <end position="297"/>
    </location>
</feature>
<dbReference type="Pfam" id="PF00072">
    <property type="entry name" value="Response_reg"/>
    <property type="match status" value="1"/>
</dbReference>
<dbReference type="InterPro" id="IPR001789">
    <property type="entry name" value="Sig_transdc_resp-reg_receiver"/>
</dbReference>
<dbReference type="InterPro" id="IPR029787">
    <property type="entry name" value="Nucleotide_cyclase"/>
</dbReference>
<comment type="function">
    <text evidence="3">May play the central regulatory role in sporulation. It may be an element of the effector pathway responsible for the activation of sporulation genes in response to nutritional stress. Spo0A may act in concert with spo0H (a sigma factor) to control the expression of some genes that are critical to the sporulation process.</text>
</comment>
<dbReference type="NCBIfam" id="TIGR00254">
    <property type="entry name" value="GGDEF"/>
    <property type="match status" value="1"/>
</dbReference>
<dbReference type="PROSITE" id="PS50887">
    <property type="entry name" value="GGDEF"/>
    <property type="match status" value="1"/>
</dbReference>
<dbReference type="SMART" id="SM00267">
    <property type="entry name" value="GGDEF"/>
    <property type="match status" value="1"/>
</dbReference>
<dbReference type="RefSeq" id="WP_202765697.1">
    <property type="nucleotide sequence ID" value="NZ_JAESWA010000004.1"/>
</dbReference>
<keyword evidence="2" id="KW-0597">Phosphoprotein</keyword>
<dbReference type="PANTHER" id="PTHR44591">
    <property type="entry name" value="STRESS RESPONSE REGULATOR PROTEIN 1"/>
    <property type="match status" value="1"/>
</dbReference>
<dbReference type="Gene3D" id="3.30.70.270">
    <property type="match status" value="1"/>
</dbReference>
<evidence type="ECO:0000313" key="8">
    <source>
        <dbReference type="Proteomes" id="UP000623681"/>
    </source>
</evidence>
<dbReference type="InterPro" id="IPR043128">
    <property type="entry name" value="Rev_trsase/Diguanyl_cyclase"/>
</dbReference>
<evidence type="ECO:0000313" key="7">
    <source>
        <dbReference type="EMBL" id="MBL4930312.1"/>
    </source>
</evidence>
<dbReference type="SUPFAM" id="SSF55073">
    <property type="entry name" value="Nucleotide cyclase"/>
    <property type="match status" value="1"/>
</dbReference>
<proteinExistence type="predicted"/>
<name>A0A937K242_9CLOT</name>
<evidence type="ECO:0000256" key="3">
    <source>
        <dbReference type="ARBA" id="ARBA00024867"/>
    </source>
</evidence>
<evidence type="ECO:0000259" key="6">
    <source>
        <dbReference type="PROSITE" id="PS50887"/>
    </source>
</evidence>
<evidence type="ECO:0000256" key="1">
    <source>
        <dbReference type="ARBA" id="ARBA00018672"/>
    </source>
</evidence>
<feature type="domain" description="Response regulatory" evidence="5">
    <location>
        <begin position="305"/>
        <end position="419"/>
    </location>
</feature>
<dbReference type="Gene3D" id="3.40.50.2300">
    <property type="match status" value="2"/>
</dbReference>